<proteinExistence type="predicted"/>
<dbReference type="AlphaFoldDB" id="A0A921R4S1"/>
<evidence type="ECO:0000256" key="1">
    <source>
        <dbReference type="SAM" id="MobiDB-lite"/>
    </source>
</evidence>
<protein>
    <submittedName>
        <fullName evidence="2">Uncharacterized protein</fullName>
    </submittedName>
</protein>
<organism evidence="2 3">
    <name type="scientific">Sorghum bicolor</name>
    <name type="common">Sorghum</name>
    <name type="synonym">Sorghum vulgare</name>
    <dbReference type="NCBI Taxonomy" id="4558"/>
    <lineage>
        <taxon>Eukaryota</taxon>
        <taxon>Viridiplantae</taxon>
        <taxon>Streptophyta</taxon>
        <taxon>Embryophyta</taxon>
        <taxon>Tracheophyta</taxon>
        <taxon>Spermatophyta</taxon>
        <taxon>Magnoliopsida</taxon>
        <taxon>Liliopsida</taxon>
        <taxon>Poales</taxon>
        <taxon>Poaceae</taxon>
        <taxon>PACMAD clade</taxon>
        <taxon>Panicoideae</taxon>
        <taxon>Andropogonodae</taxon>
        <taxon>Andropogoneae</taxon>
        <taxon>Sorghinae</taxon>
        <taxon>Sorghum</taxon>
    </lineage>
</organism>
<dbReference type="Proteomes" id="UP000807115">
    <property type="component" value="Chromosome 4"/>
</dbReference>
<accession>A0A921R4S1</accession>
<feature type="compositionally biased region" description="Basic and acidic residues" evidence="1">
    <location>
        <begin position="117"/>
        <end position="133"/>
    </location>
</feature>
<reference evidence="2" key="1">
    <citation type="journal article" date="2019" name="BMC Genomics">
        <title>A new reference genome for Sorghum bicolor reveals high levels of sequence similarity between sweet and grain genotypes: implications for the genetics of sugar metabolism.</title>
        <authorList>
            <person name="Cooper E.A."/>
            <person name="Brenton Z.W."/>
            <person name="Flinn B.S."/>
            <person name="Jenkins J."/>
            <person name="Shu S."/>
            <person name="Flowers D."/>
            <person name="Luo F."/>
            <person name="Wang Y."/>
            <person name="Xia P."/>
            <person name="Barry K."/>
            <person name="Daum C."/>
            <person name="Lipzen A."/>
            <person name="Yoshinaga Y."/>
            <person name="Schmutz J."/>
            <person name="Saski C."/>
            <person name="Vermerris W."/>
            <person name="Kresovich S."/>
        </authorList>
    </citation>
    <scope>NUCLEOTIDE SEQUENCE</scope>
</reference>
<sequence>MGSSRAAGHVAVAQEDDTCADVREESHAGSVRCTMHRLAPTTQLTFGPRHPKRPRNGRNSSQVTPDRAAPGDRSRTDRHASAGLTAGPAGWVSGWRAERSGHRRLPPGPGSAGARSKRGDRPRPEARAGHEPSKTTTDPYRFAAPTHARARTCPTATAIPDSCSSFLACFLPLPSSPPASRGIFIPPSPAPRLLIRSTRHATPPLPSPPSTPTRLDSSRGRSLARRVA</sequence>
<dbReference type="EMBL" id="CM027683">
    <property type="protein sequence ID" value="KAG0533210.1"/>
    <property type="molecule type" value="Genomic_DNA"/>
</dbReference>
<feature type="compositionally biased region" description="Basic and acidic residues" evidence="1">
    <location>
        <begin position="69"/>
        <end position="80"/>
    </location>
</feature>
<gene>
    <name evidence="2" type="ORF">BDA96_04G173200</name>
</gene>
<feature type="region of interest" description="Disordered" evidence="1">
    <location>
        <begin position="182"/>
        <end position="228"/>
    </location>
</feature>
<reference evidence="2" key="2">
    <citation type="submission" date="2020-10" db="EMBL/GenBank/DDBJ databases">
        <authorList>
            <person name="Cooper E.A."/>
            <person name="Brenton Z.W."/>
            <person name="Flinn B.S."/>
            <person name="Jenkins J."/>
            <person name="Shu S."/>
            <person name="Flowers D."/>
            <person name="Luo F."/>
            <person name="Wang Y."/>
            <person name="Xia P."/>
            <person name="Barry K."/>
            <person name="Daum C."/>
            <person name="Lipzen A."/>
            <person name="Yoshinaga Y."/>
            <person name="Schmutz J."/>
            <person name="Saski C."/>
            <person name="Vermerris W."/>
            <person name="Kresovich S."/>
        </authorList>
    </citation>
    <scope>NUCLEOTIDE SEQUENCE</scope>
</reference>
<evidence type="ECO:0000313" key="3">
    <source>
        <dbReference type="Proteomes" id="UP000807115"/>
    </source>
</evidence>
<comment type="caution">
    <text evidence="2">The sequence shown here is derived from an EMBL/GenBank/DDBJ whole genome shotgun (WGS) entry which is preliminary data.</text>
</comment>
<evidence type="ECO:0000313" key="2">
    <source>
        <dbReference type="EMBL" id="KAG0533210.1"/>
    </source>
</evidence>
<feature type="region of interest" description="Disordered" evidence="1">
    <location>
        <begin position="1"/>
        <end position="140"/>
    </location>
</feature>
<name>A0A921R4S1_SORBI</name>